<reference evidence="2 3" key="1">
    <citation type="submission" date="2019-06" db="EMBL/GenBank/DDBJ databases">
        <title>Whole genome shotgun sequence of Kocuria varians NBRC 15358.</title>
        <authorList>
            <person name="Hosoyama A."/>
            <person name="Uohara A."/>
            <person name="Ohji S."/>
            <person name="Ichikawa N."/>
        </authorList>
    </citation>
    <scope>NUCLEOTIDE SEQUENCE [LARGE SCALE GENOMIC DNA]</scope>
    <source>
        <strain evidence="2 3">NBRC 15358</strain>
    </source>
</reference>
<dbReference type="Gene3D" id="3.20.20.80">
    <property type="entry name" value="Glycosidases"/>
    <property type="match status" value="1"/>
</dbReference>
<evidence type="ECO:0000256" key="1">
    <source>
        <dbReference type="SAM" id="MobiDB-lite"/>
    </source>
</evidence>
<gene>
    <name evidence="2" type="ORF">KVA01_22660</name>
</gene>
<feature type="compositionally biased region" description="Basic and acidic residues" evidence="1">
    <location>
        <begin position="1"/>
        <end position="13"/>
    </location>
</feature>
<dbReference type="PROSITE" id="PS51318">
    <property type="entry name" value="TAT"/>
    <property type="match status" value="1"/>
</dbReference>
<dbReference type="AlphaFoldDB" id="A0A4Y4D4I7"/>
<comment type="caution">
    <text evidence="2">The sequence shown here is derived from an EMBL/GenBank/DDBJ whole genome shotgun (WGS) entry which is preliminary data.</text>
</comment>
<dbReference type="OrthoDB" id="4882867at2"/>
<dbReference type="STRING" id="1272.GCA_900014985_00851"/>
<organism evidence="2 3">
    <name type="scientific">Kocuria varians</name>
    <name type="common">Micrococcus varians</name>
    <dbReference type="NCBI Taxonomy" id="1272"/>
    <lineage>
        <taxon>Bacteria</taxon>
        <taxon>Bacillati</taxon>
        <taxon>Actinomycetota</taxon>
        <taxon>Actinomycetes</taxon>
        <taxon>Micrococcales</taxon>
        <taxon>Micrococcaceae</taxon>
        <taxon>Kocuria</taxon>
    </lineage>
</organism>
<sequence length="581" mass="61238">MSAPREGRPREDGPTTTPRGVATRRAFLALAGASAVLTTAACSGGGGPQASRSPGRGLSGRQVWAHMVPQGLPLSESGDIHYGSERPLSYAPAGTDYGSLVSGQIDQARAAGLTGMQILLLEGVNQGGDFVGDWMAAADPTWDEGEGFSVAPCLQVSSRGAAVRLLEQYAAAAEGHPSAARSGDALVVWLFNARSLSPQDWASCRGELQRKGTQLCLVAELGTAASQHGDRLDTSLIDPYGDSFEAVWLFEDKEPEVLDDFVAWARRHDTPFAGGTLPGYDRETTNGGYTDARATELWRTQLERQVGSGAAWLTAVTWNDAVEHTSVGPTADWGTTRADVLAHHSTRFRSQGFPDDSATAYATTPQYLVQGQPLLAEGLGINHGTESVTVKVTVTTASGTQLAASEAREVAPGTMGAAVLEGPVDARGGEHLYAVVELTDRSRRRLARTKSAPVVVFAADDAALPDPRRRRYYSLSSASAAEFSDLARVEGAEGSPATPDGLKVVARESLRSVEFLHNTWPAGTGLNTRELSYRAPPDTLVGGQRIATVPQGFTLARVVTNSGKIAYSPPIHHAATADPGG</sequence>
<keyword evidence="3" id="KW-1185">Reference proteome</keyword>
<dbReference type="InterPro" id="IPR006311">
    <property type="entry name" value="TAT_signal"/>
</dbReference>
<accession>A0A4Y4D4I7</accession>
<feature type="region of interest" description="Disordered" evidence="1">
    <location>
        <begin position="1"/>
        <end position="21"/>
    </location>
</feature>
<proteinExistence type="predicted"/>
<name>A0A4Y4D4I7_KOCVA</name>
<evidence type="ECO:0000313" key="2">
    <source>
        <dbReference type="EMBL" id="GED00112.1"/>
    </source>
</evidence>
<dbReference type="EMBL" id="BJNW01000024">
    <property type="protein sequence ID" value="GED00112.1"/>
    <property type="molecule type" value="Genomic_DNA"/>
</dbReference>
<dbReference type="Proteomes" id="UP000315730">
    <property type="component" value="Unassembled WGS sequence"/>
</dbReference>
<protein>
    <submittedName>
        <fullName evidence="2">Uncharacterized protein</fullName>
    </submittedName>
</protein>
<evidence type="ECO:0000313" key="3">
    <source>
        <dbReference type="Proteomes" id="UP000315730"/>
    </source>
</evidence>
<dbReference type="RefSeq" id="WP_141270353.1">
    <property type="nucleotide sequence ID" value="NZ_BJNW01000024.1"/>
</dbReference>